<sequence>MSKTMRSLGAVTAAVALAGLGAPAAHASTSGKMDPNIVGGTTASNPAYVQLIFSDGTGTYGCTGEAIGAQWVLTAKHCISGVQWMDVYYSNSTTNRGPAIAADRVYGSPYGDVALVHLSAAKTLASYAKMANSYTPVPGDTGTIYGYGLRANSQPSSGLYKATVNVLGSSTDAYGGSAIHVKGVDGASNHGDSGGPLVINGLIVGVCSTGDTADPGANINASSNYANLTPSRSWIKTTSGI</sequence>
<dbReference type="GO" id="GO:0006508">
    <property type="term" value="P:proteolysis"/>
    <property type="evidence" value="ECO:0007669"/>
    <property type="project" value="InterPro"/>
</dbReference>
<feature type="chain" id="PRO_5037884124" evidence="3">
    <location>
        <begin position="28"/>
        <end position="241"/>
    </location>
</feature>
<dbReference type="EMBL" id="JAAOIV010000001">
    <property type="protein sequence ID" value="NHN54178.1"/>
    <property type="molecule type" value="Genomic_DNA"/>
</dbReference>
<evidence type="ECO:0000313" key="6">
    <source>
        <dbReference type="Proteomes" id="UP000744769"/>
    </source>
</evidence>
<reference evidence="5" key="1">
    <citation type="submission" date="2020-03" db="EMBL/GenBank/DDBJ databases">
        <title>Draft sequencing of Calidifontibacter sp. DB0510.</title>
        <authorList>
            <person name="Kim D.-U."/>
        </authorList>
    </citation>
    <scope>NUCLEOTIDE SEQUENCE</scope>
    <source>
        <strain evidence="5">DB0510</strain>
    </source>
</reference>
<evidence type="ECO:0000259" key="4">
    <source>
        <dbReference type="PROSITE" id="PS50240"/>
    </source>
</evidence>
<dbReference type="GO" id="GO:0004252">
    <property type="term" value="F:serine-type endopeptidase activity"/>
    <property type="evidence" value="ECO:0007669"/>
    <property type="project" value="InterPro"/>
</dbReference>
<proteinExistence type="inferred from homology"/>
<dbReference type="PRINTS" id="PR00722">
    <property type="entry name" value="CHYMOTRYPSIN"/>
</dbReference>
<comment type="caution">
    <text evidence="5">The sequence shown here is derived from an EMBL/GenBank/DDBJ whole genome shotgun (WGS) entry which is preliminary data.</text>
</comment>
<dbReference type="SUPFAM" id="SSF50494">
    <property type="entry name" value="Trypsin-like serine proteases"/>
    <property type="match status" value="1"/>
</dbReference>
<evidence type="ECO:0000313" key="5">
    <source>
        <dbReference type="EMBL" id="NHN54178.1"/>
    </source>
</evidence>
<name>A0A967AYQ8_9MICO</name>
<evidence type="ECO:0000256" key="1">
    <source>
        <dbReference type="ARBA" id="ARBA00007664"/>
    </source>
</evidence>
<feature type="domain" description="Peptidase S1" evidence="4">
    <location>
        <begin position="37"/>
        <end position="240"/>
    </location>
</feature>
<dbReference type="PROSITE" id="PS50240">
    <property type="entry name" value="TRYPSIN_DOM"/>
    <property type="match status" value="1"/>
</dbReference>
<dbReference type="InterPro" id="IPR009003">
    <property type="entry name" value="Peptidase_S1_PA"/>
</dbReference>
<evidence type="ECO:0000256" key="2">
    <source>
        <dbReference type="ARBA" id="ARBA00023157"/>
    </source>
</evidence>
<dbReference type="PROSITE" id="PS00135">
    <property type="entry name" value="TRYPSIN_SER"/>
    <property type="match status" value="1"/>
</dbReference>
<dbReference type="InterPro" id="IPR043504">
    <property type="entry name" value="Peptidase_S1_PA_chymotrypsin"/>
</dbReference>
<accession>A0A967AYQ8</accession>
<dbReference type="InterPro" id="IPR001314">
    <property type="entry name" value="Peptidase_S1A"/>
</dbReference>
<dbReference type="InterPro" id="IPR050430">
    <property type="entry name" value="Peptidase_S1"/>
</dbReference>
<dbReference type="Proteomes" id="UP000744769">
    <property type="component" value="Unassembled WGS sequence"/>
</dbReference>
<dbReference type="InterPro" id="IPR033116">
    <property type="entry name" value="TRYPSIN_SER"/>
</dbReference>
<gene>
    <name evidence="5" type="ORF">G9U51_00070</name>
</gene>
<feature type="signal peptide" evidence="3">
    <location>
        <begin position="1"/>
        <end position="27"/>
    </location>
</feature>
<keyword evidence="6" id="KW-1185">Reference proteome</keyword>
<dbReference type="PANTHER" id="PTHR24276">
    <property type="entry name" value="POLYSERASE-RELATED"/>
    <property type="match status" value="1"/>
</dbReference>
<dbReference type="Gene3D" id="2.40.10.10">
    <property type="entry name" value="Trypsin-like serine proteases"/>
    <property type="match status" value="1"/>
</dbReference>
<evidence type="ECO:0000256" key="3">
    <source>
        <dbReference type="SAM" id="SignalP"/>
    </source>
</evidence>
<comment type="similarity">
    <text evidence="1">Belongs to the peptidase S1 family.</text>
</comment>
<dbReference type="InterPro" id="IPR001254">
    <property type="entry name" value="Trypsin_dom"/>
</dbReference>
<protein>
    <submittedName>
        <fullName evidence="5">S1 family peptidase</fullName>
    </submittedName>
</protein>
<dbReference type="Pfam" id="PF00089">
    <property type="entry name" value="Trypsin"/>
    <property type="match status" value="1"/>
</dbReference>
<dbReference type="RefSeq" id="WP_166191411.1">
    <property type="nucleotide sequence ID" value="NZ_JAAOIV010000001.1"/>
</dbReference>
<organism evidence="5 6">
    <name type="scientific">Metallococcus carri</name>
    <dbReference type="NCBI Taxonomy" id="1656884"/>
    <lineage>
        <taxon>Bacteria</taxon>
        <taxon>Bacillati</taxon>
        <taxon>Actinomycetota</taxon>
        <taxon>Actinomycetes</taxon>
        <taxon>Micrococcales</taxon>
        <taxon>Dermacoccaceae</taxon>
        <taxon>Metallococcus</taxon>
    </lineage>
</organism>
<keyword evidence="2" id="KW-1015">Disulfide bond</keyword>
<keyword evidence="3" id="KW-0732">Signal</keyword>
<dbReference type="AlphaFoldDB" id="A0A967AYQ8"/>
<dbReference type="PANTHER" id="PTHR24276:SF98">
    <property type="entry name" value="FI18310P1-RELATED"/>
    <property type="match status" value="1"/>
</dbReference>
<dbReference type="SMART" id="SM00020">
    <property type="entry name" value="Tryp_SPc"/>
    <property type="match status" value="1"/>
</dbReference>